<dbReference type="AlphaFoldDB" id="A0A2T4YTD1"/>
<feature type="chain" id="PRO_5015660664" description="DUF3106 domain-containing protein" evidence="2">
    <location>
        <begin position="20"/>
        <end position="115"/>
    </location>
</feature>
<feature type="signal peptide" evidence="2">
    <location>
        <begin position="1"/>
        <end position="19"/>
    </location>
</feature>
<evidence type="ECO:0000256" key="1">
    <source>
        <dbReference type="SAM" id="MobiDB-lite"/>
    </source>
</evidence>
<evidence type="ECO:0000256" key="2">
    <source>
        <dbReference type="SAM" id="SignalP"/>
    </source>
</evidence>
<keyword evidence="4" id="KW-1185">Reference proteome</keyword>
<dbReference type="RefSeq" id="WP_146163616.1">
    <property type="nucleotide sequence ID" value="NZ_PZZN01000001.1"/>
</dbReference>
<name>A0A2T4YTD1_9SPHN</name>
<feature type="compositionally biased region" description="Polar residues" evidence="1">
    <location>
        <begin position="44"/>
        <end position="54"/>
    </location>
</feature>
<evidence type="ECO:0000313" key="4">
    <source>
        <dbReference type="Proteomes" id="UP000240996"/>
    </source>
</evidence>
<dbReference type="EMBL" id="PZZN01000001">
    <property type="protein sequence ID" value="PTM47072.1"/>
    <property type="molecule type" value="Genomic_DNA"/>
</dbReference>
<evidence type="ECO:0000313" key="3">
    <source>
        <dbReference type="EMBL" id="PTM47072.1"/>
    </source>
</evidence>
<gene>
    <name evidence="3" type="ORF">C8J24_0455</name>
</gene>
<protein>
    <recommendedName>
        <fullName evidence="5">DUF3106 domain-containing protein</fullName>
    </recommendedName>
</protein>
<dbReference type="Proteomes" id="UP000240996">
    <property type="component" value="Unassembled WGS sequence"/>
</dbReference>
<reference evidence="3 4" key="1">
    <citation type="submission" date="2018-04" db="EMBL/GenBank/DDBJ databases">
        <title>Genomic Encyclopedia of Type Strains, Phase III (KMG-III): the genomes of soil and plant-associated and newly described type strains.</title>
        <authorList>
            <person name="Whitman W."/>
        </authorList>
    </citation>
    <scope>NUCLEOTIDE SEQUENCE [LARGE SCALE GENOMIC DNA]</scope>
    <source>
        <strain evidence="3 4">NW12</strain>
    </source>
</reference>
<feature type="region of interest" description="Disordered" evidence="1">
    <location>
        <begin position="32"/>
        <end position="54"/>
    </location>
</feature>
<sequence length="115" mass="11990">MKTILLAVGLIACPAAASAQLGVPGPSGLIGTSAPFPGNPGWTPRTNISPPSITPTMRREREARLQLVLATFPDLPTTLAAAPPRQRAALYAKAEHKAVWARINARASKDASGDL</sequence>
<organism evidence="3 4">
    <name type="scientific">Sphingomonas aerolata</name>
    <dbReference type="NCBI Taxonomy" id="185951"/>
    <lineage>
        <taxon>Bacteria</taxon>
        <taxon>Pseudomonadati</taxon>
        <taxon>Pseudomonadota</taxon>
        <taxon>Alphaproteobacteria</taxon>
        <taxon>Sphingomonadales</taxon>
        <taxon>Sphingomonadaceae</taxon>
        <taxon>Sphingomonas</taxon>
    </lineage>
</organism>
<evidence type="ECO:0008006" key="5">
    <source>
        <dbReference type="Google" id="ProtNLM"/>
    </source>
</evidence>
<accession>A0A2T4YTD1</accession>
<keyword evidence="2" id="KW-0732">Signal</keyword>
<comment type="caution">
    <text evidence="3">The sequence shown here is derived from an EMBL/GenBank/DDBJ whole genome shotgun (WGS) entry which is preliminary data.</text>
</comment>
<proteinExistence type="predicted"/>